<dbReference type="CDD" id="cd09087">
    <property type="entry name" value="Ape1-like_AP-endo"/>
    <property type="match status" value="1"/>
</dbReference>
<dbReference type="RefSeq" id="WP_186876938.1">
    <property type="nucleotide sequence ID" value="NZ_JACOPF010000004.1"/>
</dbReference>
<dbReference type="PANTHER" id="PTHR22748">
    <property type="entry name" value="AP ENDONUCLEASE"/>
    <property type="match status" value="1"/>
</dbReference>
<feature type="binding site" evidence="7">
    <location>
        <position position="7"/>
    </location>
    <ligand>
        <name>Mg(2+)</name>
        <dbReference type="ChEBI" id="CHEBI:18420"/>
        <label>1</label>
    </ligand>
</feature>
<dbReference type="GO" id="GO:0046872">
    <property type="term" value="F:metal ion binding"/>
    <property type="evidence" value="ECO:0007669"/>
    <property type="project" value="UniProtKB-KW"/>
</dbReference>
<dbReference type="Proteomes" id="UP000652477">
    <property type="component" value="Unassembled WGS sequence"/>
</dbReference>
<keyword evidence="5 7" id="KW-0460">Magnesium</keyword>
<feature type="binding site" evidence="7">
    <location>
        <position position="144"/>
    </location>
    <ligand>
        <name>Mg(2+)</name>
        <dbReference type="ChEBI" id="CHEBI:18420"/>
        <label>1</label>
    </ligand>
</feature>
<comment type="cofactor">
    <cofactor evidence="1">
        <name>Mn(2+)</name>
        <dbReference type="ChEBI" id="CHEBI:29035"/>
    </cofactor>
</comment>
<comment type="caution">
    <text evidence="10">The sequence shown here is derived from an EMBL/GenBank/DDBJ whole genome shotgun (WGS) entry which is preliminary data.</text>
</comment>
<dbReference type="Pfam" id="PF03372">
    <property type="entry name" value="Exo_endo_phos"/>
    <property type="match status" value="1"/>
</dbReference>
<evidence type="ECO:0000256" key="1">
    <source>
        <dbReference type="ARBA" id="ARBA00001936"/>
    </source>
</evidence>
<feature type="active site" evidence="6">
    <location>
        <position position="105"/>
    </location>
</feature>
<dbReference type="InterPro" id="IPR020847">
    <property type="entry name" value="AP_endonuclease_F1_BS"/>
</dbReference>
<evidence type="ECO:0000313" key="11">
    <source>
        <dbReference type="Proteomes" id="UP000652477"/>
    </source>
</evidence>
<dbReference type="GO" id="GO:0006284">
    <property type="term" value="P:base-excision repair"/>
    <property type="evidence" value="ECO:0007669"/>
    <property type="project" value="TreeGrafter"/>
</dbReference>
<dbReference type="PANTHER" id="PTHR22748:SF6">
    <property type="entry name" value="DNA-(APURINIC OR APYRIMIDINIC SITE) ENDONUCLEASE"/>
    <property type="match status" value="1"/>
</dbReference>
<dbReference type="Gene3D" id="3.60.10.10">
    <property type="entry name" value="Endonuclease/exonuclease/phosphatase"/>
    <property type="match status" value="1"/>
</dbReference>
<feature type="site" description="Transition state stabilizer" evidence="8">
    <location>
        <position position="146"/>
    </location>
</feature>
<keyword evidence="3 7" id="KW-0479">Metal-binding</keyword>
<protein>
    <submittedName>
        <fullName evidence="10">Exodeoxyribonuclease III</fullName>
        <ecNumber evidence="10">3.1.11.2</ecNumber>
    </submittedName>
</protein>
<evidence type="ECO:0000256" key="3">
    <source>
        <dbReference type="ARBA" id="ARBA00022723"/>
    </source>
</evidence>
<evidence type="ECO:0000256" key="8">
    <source>
        <dbReference type="PIRSR" id="PIRSR604808-3"/>
    </source>
</evidence>
<dbReference type="GO" id="GO:0003906">
    <property type="term" value="F:DNA-(apurinic or apyrimidinic site) endonuclease activity"/>
    <property type="evidence" value="ECO:0007669"/>
    <property type="project" value="TreeGrafter"/>
</dbReference>
<sequence length="259" mass="30447">MKLISWNVNGIRACVQKGFLEFFEKADADIFCIQETKMQEGQLSLDLKGYHQYWNYAVRKGYSGTAVFTKKEPMSVTYGIGIEEHDQEGRVITCEFADFYFVTVYTPNSQNELKRLDYRMKWEEDFRAYLKHLEEEKPVIVTGDMNVAHKEIDLKNPKTNRKNAGFTDEERQKFTELLEAGFIDTYRYFYPDQEGIYSWWSYRFSARAKNAGWRIDYFCVSESLKDRLEDAKILTDVMGSDHCPVELDLKEGDGLYDKD</sequence>
<dbReference type="InterPro" id="IPR004808">
    <property type="entry name" value="AP_endonuc_1"/>
</dbReference>
<dbReference type="InterPro" id="IPR036691">
    <property type="entry name" value="Endo/exonu/phosph_ase_sf"/>
</dbReference>
<feature type="site" description="Interaction with DNA substrate" evidence="8">
    <location>
        <position position="242"/>
    </location>
</feature>
<comment type="cofactor">
    <cofactor evidence="7">
        <name>Mg(2+)</name>
        <dbReference type="ChEBI" id="CHEBI:18420"/>
    </cofactor>
    <cofactor evidence="7">
        <name>Mn(2+)</name>
        <dbReference type="ChEBI" id="CHEBI:29035"/>
    </cofactor>
    <text evidence="7">Probably binds two magnesium or manganese ions per subunit.</text>
</comment>
<evidence type="ECO:0000256" key="4">
    <source>
        <dbReference type="ARBA" id="ARBA00022801"/>
    </source>
</evidence>
<keyword evidence="4 10" id="KW-0378">Hydrolase</keyword>
<dbReference type="NCBIfam" id="TIGR00633">
    <property type="entry name" value="xth"/>
    <property type="match status" value="1"/>
</dbReference>
<dbReference type="AlphaFoldDB" id="A0A923LLL2"/>
<evidence type="ECO:0000259" key="9">
    <source>
        <dbReference type="Pfam" id="PF03372"/>
    </source>
</evidence>
<evidence type="ECO:0000256" key="2">
    <source>
        <dbReference type="ARBA" id="ARBA00007092"/>
    </source>
</evidence>
<evidence type="ECO:0000256" key="5">
    <source>
        <dbReference type="ARBA" id="ARBA00022842"/>
    </source>
</evidence>
<feature type="binding site" evidence="7">
    <location>
        <position position="35"/>
    </location>
    <ligand>
        <name>Mg(2+)</name>
        <dbReference type="ChEBI" id="CHEBI:18420"/>
        <label>1</label>
    </ligand>
</feature>
<dbReference type="EC" id="3.1.11.2" evidence="10"/>
<organism evidence="10 11">
    <name type="scientific">Mediterraneibacter hominis</name>
    <dbReference type="NCBI Taxonomy" id="2763054"/>
    <lineage>
        <taxon>Bacteria</taxon>
        <taxon>Bacillati</taxon>
        <taxon>Bacillota</taxon>
        <taxon>Clostridia</taxon>
        <taxon>Lachnospirales</taxon>
        <taxon>Lachnospiraceae</taxon>
        <taxon>Mediterraneibacter</taxon>
    </lineage>
</organism>
<dbReference type="EMBL" id="JACOPF010000004">
    <property type="protein sequence ID" value="MBC5690282.1"/>
    <property type="molecule type" value="Genomic_DNA"/>
</dbReference>
<proteinExistence type="inferred from homology"/>
<accession>A0A923LLL2</accession>
<dbReference type="PROSITE" id="PS51435">
    <property type="entry name" value="AP_NUCLEASE_F1_4"/>
    <property type="match status" value="1"/>
</dbReference>
<dbReference type="GO" id="GO:0003677">
    <property type="term" value="F:DNA binding"/>
    <property type="evidence" value="ECO:0007669"/>
    <property type="project" value="InterPro"/>
</dbReference>
<feature type="active site" description="Proton donor/acceptor" evidence="6">
    <location>
        <position position="144"/>
    </location>
</feature>
<gene>
    <name evidence="10" type="primary">xth</name>
    <name evidence="10" type="ORF">H8S37_15305</name>
</gene>
<dbReference type="FunFam" id="3.60.10.10:FF:000034">
    <property type="entry name" value="Exodeoxyribonuclease III"/>
    <property type="match status" value="1"/>
</dbReference>
<dbReference type="SUPFAM" id="SSF56219">
    <property type="entry name" value="DNase I-like"/>
    <property type="match status" value="1"/>
</dbReference>
<feature type="site" description="Important for catalytic activity" evidence="8">
    <location>
        <position position="216"/>
    </location>
</feature>
<dbReference type="InterPro" id="IPR005135">
    <property type="entry name" value="Endo/exonuclease/phosphatase"/>
</dbReference>
<feature type="domain" description="Endonuclease/exonuclease/phosphatase" evidence="9">
    <location>
        <begin position="4"/>
        <end position="242"/>
    </location>
</feature>
<dbReference type="GO" id="GO:0008081">
    <property type="term" value="F:phosphoric diester hydrolase activity"/>
    <property type="evidence" value="ECO:0007669"/>
    <property type="project" value="TreeGrafter"/>
</dbReference>
<feature type="binding site" evidence="7">
    <location>
        <position position="146"/>
    </location>
    <ligand>
        <name>Mg(2+)</name>
        <dbReference type="ChEBI" id="CHEBI:18420"/>
        <label>1</label>
    </ligand>
</feature>
<dbReference type="PROSITE" id="PS00726">
    <property type="entry name" value="AP_NUCLEASE_F1_1"/>
    <property type="match status" value="1"/>
</dbReference>
<name>A0A923LLL2_9FIRM</name>
<dbReference type="NCBIfam" id="TIGR00195">
    <property type="entry name" value="exoDNase_III"/>
    <property type="match status" value="1"/>
</dbReference>
<reference evidence="10" key="1">
    <citation type="submission" date="2020-08" db="EMBL/GenBank/DDBJ databases">
        <title>Genome public.</title>
        <authorList>
            <person name="Liu C."/>
            <person name="Sun Q."/>
        </authorList>
    </citation>
    <scope>NUCLEOTIDE SEQUENCE</scope>
    <source>
        <strain evidence="10">NSJ-55</strain>
    </source>
</reference>
<keyword evidence="11" id="KW-1185">Reference proteome</keyword>
<comment type="similarity">
    <text evidence="2">Belongs to the DNA repair enzymes AP/ExoA family.</text>
</comment>
<evidence type="ECO:0000256" key="7">
    <source>
        <dbReference type="PIRSR" id="PIRSR604808-2"/>
    </source>
</evidence>
<dbReference type="GO" id="GO:0008311">
    <property type="term" value="F:double-stranded DNA 3'-5' DNA exonuclease activity"/>
    <property type="evidence" value="ECO:0007669"/>
    <property type="project" value="UniProtKB-EC"/>
</dbReference>
<feature type="active site" description="Proton acceptor" evidence="6">
    <location>
        <position position="242"/>
    </location>
</feature>
<feature type="binding site" evidence="7">
    <location>
        <position position="242"/>
    </location>
    <ligand>
        <name>Mg(2+)</name>
        <dbReference type="ChEBI" id="CHEBI:18420"/>
        <label>1</label>
    </ligand>
</feature>
<feature type="binding site" evidence="7">
    <location>
        <position position="241"/>
    </location>
    <ligand>
        <name>Mg(2+)</name>
        <dbReference type="ChEBI" id="CHEBI:18420"/>
        <label>1</label>
    </ligand>
</feature>
<evidence type="ECO:0000313" key="10">
    <source>
        <dbReference type="EMBL" id="MBC5690282.1"/>
    </source>
</evidence>
<evidence type="ECO:0000256" key="6">
    <source>
        <dbReference type="PIRSR" id="PIRSR604808-1"/>
    </source>
</evidence>
<keyword evidence="7" id="KW-0464">Manganese</keyword>